<feature type="domain" description="RDRP core" evidence="3">
    <location>
        <begin position="580"/>
        <end position="1238"/>
    </location>
</feature>
<dbReference type="PANTHER" id="PTHR23079">
    <property type="entry name" value="RNA-DEPENDENT RNA POLYMERASE"/>
    <property type="match status" value="1"/>
</dbReference>
<name>A0ABR4AYV7_9LECA</name>
<dbReference type="InterPro" id="IPR057596">
    <property type="entry name" value="RDRP_core"/>
</dbReference>
<dbReference type="InterPro" id="IPR007855">
    <property type="entry name" value="RDRP"/>
</dbReference>
<evidence type="ECO:0000313" key="4">
    <source>
        <dbReference type="EMBL" id="KAL2050840.1"/>
    </source>
</evidence>
<comment type="similarity">
    <text evidence="1">Belongs to the RdRP family.</text>
</comment>
<gene>
    <name evidence="4" type="ORF">ABVK25_008901</name>
</gene>
<keyword evidence="5" id="KW-1185">Reference proteome</keyword>
<proteinExistence type="inferred from homology"/>
<feature type="region of interest" description="Disordered" evidence="2">
    <location>
        <begin position="215"/>
        <end position="249"/>
    </location>
</feature>
<protein>
    <recommendedName>
        <fullName evidence="1">RNA-dependent RNA polymerase</fullName>
        <ecNumber evidence="1">2.7.7.48</ecNumber>
    </recommendedName>
</protein>
<sequence length="1461" mass="164820">MSANAQPETPTKADDGIEKLKQSLSAKWGIQFPARDSTWSPSRSNLSLVEEKILTRIQFLYFRDGALRHAIEQFEKHASTLCSQWQFKPRAEVDVLPLREYSTLKKDFLHKRDQLDRGAIKELTEVLWHQLDHVADRVKKGEKFPVPTVEKPKASSTESTPKINRSHRQSSLTQWFRNKSGPIATMTASHTLSDDFQDKDMVDTFNDVTRAPIITSREETASKPRRTSVQTSPTNDEFKTPPSTPPKIKNIGLGTEAMGSGLPDSINHKKPELVPVINRKRSFPEPLKPPMPHKVSRDMRSSVAYNVDHLAPTAKPVEQMNLAKPTPPLEDKPNFTGPLRMDRSFESTSSSMTSASLARTSPNTSFCADSSATSFSSTTDDTDTTIRASFTKPGSSMFSGNSTLQSETSAIAWDKINQAKVSEGKSVSDHMDIDSESTVTYTTAVEFNVESKKSGSVEVKTTSDSDVDSLLIERLLSHSPFATQLPDKYPTPPFRQLYEIYRVSTHCKLDLGLFSTCMNPIESYEELWSTLSKIVRIHGMSMPERSSLTAWHRAGLDFEKVALTGTLKMLNEPKGTVYAFALHPLRIEPSHRLSRQFGSDRFCVIGMSGLGPESLPLYLKANAATARGAIIKWLVDTEHYFLGRTWRAFYTNIIKNKSEKSDKRKNRVYFFAENGTGFRQGPRIGETDPRGLDRPRMSVGELIQWLMPTKLNESQPALKFFARLALGVSKTIPTVEFTPSEIFRSDDARADAPCQRRLSFWRSDEKKKYMKPSMSNAPVMNDGCARISRKAALGIADSLGLDSVPCVFQGRIGGAKGMWMIDVLDETPSPHGRNYWIEVTDSQLKFEGHATDAMYPVPARVTFEVNDYPKRLTPSCLNFQLLPILENRKVPAKVFINLLEKDLTARIAELEVAMDSGPGLRRWNQANFPVTEGRARYGGIEMQGGLPLSRAEKINWFVEHGFEPKTCQYLKNQLFKTIMDYCLRLENKMKIELAESTYAFVIADPLAVLEDNEVHIAFSTAFKDHKTGVDQNMLHDIDVLVARSPAYLPSDIQKVRAVFKPELRLYKDVIVFSSKGSVALASKLSGGDYDGDKAWICWDSDIVGPFENVDVPLHPELEFYGIEKDDTKVADICLYQDYTNRFLRHAFNLNLQMNMLGICSQYHEAYCYRTGAIDSPQALSIGLLLGNLVDSAKGGFKFDEGKWAAFKKKNKLPMTLPKPAYKDKNKERPTKHLIDHLVFVTAKNIREDVLGKFTEHFQEVSPRDDDLFRIRNEAHEEAKSNKDLAKILANLEVGLRTINTYWKQHVRFDQDDDVTQPIMKPDTSSFQAVVERCREDFLRLSPTLDAPPTSDRIAIWQREHSAGRASYWDLLKASLAFYRYFSTTFVWYIAGVELGEIKAMARGRGTYRAVVGEVFEAFKLDPKVVDGAMRREMLEREGGGNGEAEDEFDEFDDFDIDVDGL</sequence>
<keyword evidence="1" id="KW-0696">RNA-directed RNA polymerase</keyword>
<evidence type="ECO:0000259" key="3">
    <source>
        <dbReference type="Pfam" id="PF05183"/>
    </source>
</evidence>
<dbReference type="Pfam" id="PF05183">
    <property type="entry name" value="RdRP"/>
    <property type="match status" value="1"/>
</dbReference>
<comment type="catalytic activity">
    <reaction evidence="1">
        <text>RNA(n) + a ribonucleoside 5'-triphosphate = RNA(n+1) + diphosphate</text>
        <dbReference type="Rhea" id="RHEA:21248"/>
        <dbReference type="Rhea" id="RHEA-COMP:14527"/>
        <dbReference type="Rhea" id="RHEA-COMP:17342"/>
        <dbReference type="ChEBI" id="CHEBI:33019"/>
        <dbReference type="ChEBI" id="CHEBI:61557"/>
        <dbReference type="ChEBI" id="CHEBI:140395"/>
        <dbReference type="EC" id="2.7.7.48"/>
    </reaction>
</comment>
<keyword evidence="1" id="KW-0694">RNA-binding</keyword>
<accession>A0ABR4AYV7</accession>
<feature type="compositionally biased region" description="Acidic residues" evidence="2">
    <location>
        <begin position="1443"/>
        <end position="1461"/>
    </location>
</feature>
<keyword evidence="1" id="KW-0808">Transferase</keyword>
<feature type="region of interest" description="Disordered" evidence="2">
    <location>
        <begin position="1435"/>
        <end position="1461"/>
    </location>
</feature>
<evidence type="ECO:0000256" key="1">
    <source>
        <dbReference type="RuleBase" id="RU363098"/>
    </source>
</evidence>
<feature type="compositionally biased region" description="Polar residues" evidence="2">
    <location>
        <begin position="154"/>
        <end position="172"/>
    </location>
</feature>
<dbReference type="Proteomes" id="UP001590951">
    <property type="component" value="Unassembled WGS sequence"/>
</dbReference>
<evidence type="ECO:0000256" key="2">
    <source>
        <dbReference type="SAM" id="MobiDB-lite"/>
    </source>
</evidence>
<keyword evidence="1" id="KW-0548">Nucleotidyltransferase</keyword>
<dbReference type="EMBL" id="JBHFEH010000042">
    <property type="protein sequence ID" value="KAL2050840.1"/>
    <property type="molecule type" value="Genomic_DNA"/>
</dbReference>
<evidence type="ECO:0000313" key="5">
    <source>
        <dbReference type="Proteomes" id="UP001590951"/>
    </source>
</evidence>
<dbReference type="EC" id="2.7.7.48" evidence="1"/>
<organism evidence="4 5">
    <name type="scientific">Lepraria finkii</name>
    <dbReference type="NCBI Taxonomy" id="1340010"/>
    <lineage>
        <taxon>Eukaryota</taxon>
        <taxon>Fungi</taxon>
        <taxon>Dikarya</taxon>
        <taxon>Ascomycota</taxon>
        <taxon>Pezizomycotina</taxon>
        <taxon>Lecanoromycetes</taxon>
        <taxon>OSLEUM clade</taxon>
        <taxon>Lecanoromycetidae</taxon>
        <taxon>Lecanorales</taxon>
        <taxon>Lecanorineae</taxon>
        <taxon>Stereocaulaceae</taxon>
        <taxon>Lepraria</taxon>
    </lineage>
</organism>
<dbReference type="Gene3D" id="1.10.8.790">
    <property type="entry name" value="RNA-dependent RNA polymerase, slab domain, helical subdomain-like"/>
    <property type="match status" value="1"/>
</dbReference>
<feature type="region of interest" description="Disordered" evidence="2">
    <location>
        <begin position="147"/>
        <end position="172"/>
    </location>
</feature>
<reference evidence="4 5" key="1">
    <citation type="submission" date="2024-09" db="EMBL/GenBank/DDBJ databases">
        <title>Rethinking Asexuality: The Enigmatic Case of Functional Sexual Genes in Lepraria (Stereocaulaceae).</title>
        <authorList>
            <person name="Doellman M."/>
            <person name="Sun Y."/>
            <person name="Barcenas-Pena A."/>
            <person name="Lumbsch H.T."/>
            <person name="Grewe F."/>
        </authorList>
    </citation>
    <scope>NUCLEOTIDE SEQUENCE [LARGE SCALE GENOMIC DNA]</scope>
    <source>
        <strain evidence="4 5">Grewe 0041</strain>
    </source>
</reference>
<comment type="caution">
    <text evidence="4">The sequence shown here is derived from an EMBL/GenBank/DDBJ whole genome shotgun (WGS) entry which is preliminary data.</text>
</comment>
<dbReference type="PANTHER" id="PTHR23079:SF14">
    <property type="entry name" value="RNA-DEPENDENT RNA POLYMERASE"/>
    <property type="match status" value="1"/>
</dbReference>